<dbReference type="Pfam" id="PF01636">
    <property type="entry name" value="APH"/>
    <property type="match status" value="1"/>
</dbReference>
<evidence type="ECO:0000313" key="3">
    <source>
        <dbReference type="Proteomes" id="UP000523545"/>
    </source>
</evidence>
<dbReference type="EMBL" id="JACCHK010000001">
    <property type="protein sequence ID" value="NYH46135.1"/>
    <property type="molecule type" value="Genomic_DNA"/>
</dbReference>
<dbReference type="InterPro" id="IPR011009">
    <property type="entry name" value="Kinase-like_dom_sf"/>
</dbReference>
<dbReference type="Gene3D" id="3.30.200.20">
    <property type="entry name" value="Phosphorylase Kinase, domain 1"/>
    <property type="match status" value="1"/>
</dbReference>
<gene>
    <name evidence="2" type="ORF">HNR22_005862</name>
</gene>
<keyword evidence="2" id="KW-0418">Kinase</keyword>
<dbReference type="InterPro" id="IPR051678">
    <property type="entry name" value="AGP_Transferase"/>
</dbReference>
<dbReference type="Gene3D" id="3.90.1200.10">
    <property type="match status" value="1"/>
</dbReference>
<comment type="caution">
    <text evidence="2">The sequence shown here is derived from an EMBL/GenBank/DDBJ whole genome shotgun (WGS) entry which is preliminary data.</text>
</comment>
<dbReference type="Proteomes" id="UP000523545">
    <property type="component" value="Unassembled WGS sequence"/>
</dbReference>
<dbReference type="PANTHER" id="PTHR21310">
    <property type="entry name" value="AMINOGLYCOSIDE PHOSPHOTRANSFERASE-RELATED-RELATED"/>
    <property type="match status" value="1"/>
</dbReference>
<dbReference type="CDD" id="cd05155">
    <property type="entry name" value="APH_ChoK_like_1"/>
    <property type="match status" value="1"/>
</dbReference>
<proteinExistence type="predicted"/>
<accession>A0A7Z0BHL4</accession>
<protein>
    <submittedName>
        <fullName evidence="2">Aminoglycoside phosphotransferase (APT) family kinase protein</fullName>
    </submittedName>
</protein>
<dbReference type="PANTHER" id="PTHR21310:SF42">
    <property type="entry name" value="BIFUNCTIONAL AAC_APH"/>
    <property type="match status" value="1"/>
</dbReference>
<organism evidence="2 3">
    <name type="scientific">Micromonospora jinlongensis</name>
    <dbReference type="NCBI Taxonomy" id="1287877"/>
    <lineage>
        <taxon>Bacteria</taxon>
        <taxon>Bacillati</taxon>
        <taxon>Actinomycetota</taxon>
        <taxon>Actinomycetes</taxon>
        <taxon>Micromonosporales</taxon>
        <taxon>Micromonosporaceae</taxon>
        <taxon>Micromonospora</taxon>
    </lineage>
</organism>
<evidence type="ECO:0000313" key="2">
    <source>
        <dbReference type="EMBL" id="NYH46135.1"/>
    </source>
</evidence>
<reference evidence="2 3" key="1">
    <citation type="submission" date="2020-07" db="EMBL/GenBank/DDBJ databases">
        <title>Sequencing the genomes of 1000 actinobacteria strains.</title>
        <authorList>
            <person name="Klenk H.-P."/>
        </authorList>
    </citation>
    <scope>NUCLEOTIDE SEQUENCE [LARGE SCALE GENOMIC DNA]</scope>
    <source>
        <strain evidence="2 3">DSM 45876</strain>
    </source>
</reference>
<dbReference type="SUPFAM" id="SSF56112">
    <property type="entry name" value="Protein kinase-like (PK-like)"/>
    <property type="match status" value="1"/>
</dbReference>
<name>A0A7Z0BHL4_9ACTN</name>
<feature type="domain" description="Aminoglycoside phosphotransferase" evidence="1">
    <location>
        <begin position="63"/>
        <end position="284"/>
    </location>
</feature>
<dbReference type="GO" id="GO:0016301">
    <property type="term" value="F:kinase activity"/>
    <property type="evidence" value="ECO:0007669"/>
    <property type="project" value="UniProtKB-KW"/>
</dbReference>
<dbReference type="RefSeq" id="WP_246381019.1">
    <property type="nucleotide sequence ID" value="NZ_JACCHK010000001.1"/>
</dbReference>
<keyword evidence="2" id="KW-0808">Transferase</keyword>
<sequence length="316" mass="34426">MRTREKYGSPGSAAMRDDLAVKMHADQLDVSAEVVAALVAEQFPEWRALPVRPLPSTGTVNALFRLGAEIVLRFPLQPRADPELRAELLREQEHARLLGRHLPIAVPEPLGLGEPGEGYPGPWTAYRWIPGEPIHPDRFGDLDAFARDLAGVVTALHAIDTGGRAWSGSGRGGPLADQDGGVRSALASSVQLTDTARLAEVWDRCRAIPRHEVADVWIHADLMPGNLLVRDGRLAAVIDLGAVDVGDPAVDLMPAWNLFDAGSRETYRRALGVDDATWERGRGWALEQAINALPYYVETNLVMAAIARRTLRAVLD</sequence>
<dbReference type="InterPro" id="IPR002575">
    <property type="entry name" value="Aminoglycoside_PTrfase"/>
</dbReference>
<dbReference type="AlphaFoldDB" id="A0A7Z0BHL4"/>
<evidence type="ECO:0000259" key="1">
    <source>
        <dbReference type="Pfam" id="PF01636"/>
    </source>
</evidence>
<keyword evidence="3" id="KW-1185">Reference proteome</keyword>